<dbReference type="GO" id="GO:0005524">
    <property type="term" value="F:ATP binding"/>
    <property type="evidence" value="ECO:0007669"/>
    <property type="project" value="UniProtKB-KW"/>
</dbReference>
<feature type="transmembrane region" description="Helical" evidence="9">
    <location>
        <begin position="6"/>
        <end position="23"/>
    </location>
</feature>
<dbReference type="Proteomes" id="UP000250369">
    <property type="component" value="Unassembled WGS sequence"/>
</dbReference>
<dbReference type="PANTHER" id="PTHR43547">
    <property type="entry name" value="TWO-COMPONENT HISTIDINE KINASE"/>
    <property type="match status" value="1"/>
</dbReference>
<dbReference type="PANTHER" id="PTHR43547:SF2">
    <property type="entry name" value="HYBRID SIGNAL TRANSDUCTION HISTIDINE KINASE C"/>
    <property type="match status" value="1"/>
</dbReference>
<dbReference type="PRINTS" id="PR00344">
    <property type="entry name" value="BCTRLSENSOR"/>
</dbReference>
<dbReference type="SMART" id="SM00387">
    <property type="entry name" value="HATPase_c"/>
    <property type="match status" value="1"/>
</dbReference>
<dbReference type="SUPFAM" id="SSF55874">
    <property type="entry name" value="ATPase domain of HSP90 chaperone/DNA topoisomerase II/histidine kinase"/>
    <property type="match status" value="1"/>
</dbReference>
<dbReference type="PROSITE" id="PS50109">
    <property type="entry name" value="HIS_KIN"/>
    <property type="match status" value="1"/>
</dbReference>
<reference evidence="11 12" key="1">
    <citation type="journal article" date="2009" name="Int. J. Syst. Evol. Microbiol.">
        <title>Paenibacillus contaminans sp. nov., isolated from a contaminated laboratory plate.</title>
        <authorList>
            <person name="Chou J.H."/>
            <person name="Lee J.H."/>
            <person name="Lin M.C."/>
            <person name="Chang P.S."/>
            <person name="Arun A.B."/>
            <person name="Young C.C."/>
            <person name="Chen W.M."/>
        </authorList>
    </citation>
    <scope>NUCLEOTIDE SEQUENCE [LARGE SCALE GENOMIC DNA]</scope>
    <source>
        <strain evidence="11 12">CKOBP-6</strain>
    </source>
</reference>
<evidence type="ECO:0000256" key="2">
    <source>
        <dbReference type="ARBA" id="ARBA00012438"/>
    </source>
</evidence>
<gene>
    <name evidence="11" type="ORF">DQG23_21540</name>
</gene>
<dbReference type="InterPro" id="IPR004358">
    <property type="entry name" value="Sig_transdc_His_kin-like_C"/>
</dbReference>
<dbReference type="InterPro" id="IPR036890">
    <property type="entry name" value="HATPase_C_sf"/>
</dbReference>
<keyword evidence="3" id="KW-0597">Phosphoprotein</keyword>
<feature type="transmembrane region" description="Helical" evidence="9">
    <location>
        <begin position="124"/>
        <end position="141"/>
    </location>
</feature>
<comment type="caution">
    <text evidence="11">The sequence shown here is derived from an EMBL/GenBank/DDBJ whole genome shotgun (WGS) entry which is preliminary data.</text>
</comment>
<keyword evidence="9" id="KW-0812">Transmembrane</keyword>
<dbReference type="EMBL" id="QMFB01000013">
    <property type="protein sequence ID" value="RAV19126.1"/>
    <property type="molecule type" value="Genomic_DNA"/>
</dbReference>
<dbReference type="Gene3D" id="3.30.565.10">
    <property type="entry name" value="Histidine kinase-like ATPase, C-terminal domain"/>
    <property type="match status" value="1"/>
</dbReference>
<evidence type="ECO:0000256" key="9">
    <source>
        <dbReference type="SAM" id="Phobius"/>
    </source>
</evidence>
<keyword evidence="9" id="KW-0472">Membrane</keyword>
<dbReference type="OrthoDB" id="9121833at2"/>
<feature type="transmembrane region" description="Helical" evidence="9">
    <location>
        <begin position="30"/>
        <end position="55"/>
    </location>
</feature>
<evidence type="ECO:0000256" key="1">
    <source>
        <dbReference type="ARBA" id="ARBA00000085"/>
    </source>
</evidence>
<keyword evidence="4" id="KW-0808">Transferase</keyword>
<feature type="transmembrane region" description="Helical" evidence="9">
    <location>
        <begin position="242"/>
        <end position="260"/>
    </location>
</feature>
<accession>A0A329MID9</accession>
<dbReference type="Pfam" id="PF02518">
    <property type="entry name" value="HATPase_c"/>
    <property type="match status" value="1"/>
</dbReference>
<keyword evidence="6" id="KW-0418">Kinase</keyword>
<keyword evidence="5" id="KW-0547">Nucleotide-binding</keyword>
<evidence type="ECO:0000313" key="11">
    <source>
        <dbReference type="EMBL" id="RAV19126.1"/>
    </source>
</evidence>
<dbReference type="InterPro" id="IPR003594">
    <property type="entry name" value="HATPase_dom"/>
</dbReference>
<evidence type="ECO:0000256" key="7">
    <source>
        <dbReference type="ARBA" id="ARBA00022840"/>
    </source>
</evidence>
<keyword evidence="7" id="KW-0067">ATP-binding</keyword>
<feature type="domain" description="Histidine kinase" evidence="10">
    <location>
        <begin position="289"/>
        <end position="510"/>
    </location>
</feature>
<keyword evidence="8" id="KW-0902">Two-component regulatory system</keyword>
<keyword evidence="12" id="KW-1185">Reference proteome</keyword>
<evidence type="ECO:0000313" key="12">
    <source>
        <dbReference type="Proteomes" id="UP000250369"/>
    </source>
</evidence>
<feature type="transmembrane region" description="Helical" evidence="9">
    <location>
        <begin position="85"/>
        <end position="112"/>
    </location>
</feature>
<evidence type="ECO:0000256" key="8">
    <source>
        <dbReference type="ARBA" id="ARBA00023012"/>
    </source>
</evidence>
<dbReference type="CDD" id="cd00075">
    <property type="entry name" value="HATPase"/>
    <property type="match status" value="1"/>
</dbReference>
<sequence length="529" mass="58985">MIQVMLVFIILWGLGLFLLITNGKHLFARWVGILLLIGGCGSLSVILHDFVPVWWPDFYQSLGYTGRYAAFAGNAHMDYNLFESALFWITLLLAGTTLFGLSYAYLVSALHFDRTIPADWRKKAAAALAVPAFAPFAWELLQNAAYPVYEQNGIRIGTIDNNPAVFVSVSYLIAGVYIFARACMKERDRTARPQMLRTAFLVSLPVLSIYLLDFIAIRKLVVAKYYYTSYEKSFLLFYDMNAFHFMVVGVVIIAFFYFVVRYGMLGLKLRLDKDRLDTSLRAMTAGTRMFNHTIKNEASKINYIGERLKQHIEEGDKEAALRMLSGLERISSHMLDMTERIKEKTDDITLREQESELDAFIEATIAPLLPLAEERGIEIAFRAGDRFLLTCDRTHVAETIGNICLNAVDAIRAKAASGALSPGSGKVTISVVRSGKDVVIHITDNGEGIAKSNWETVFEPFYTTKNNSANYGIGLSYCYAVMQKHGGSVYIAQSEAGVGTTVALRFPASRAASADLNLEERPQPLTHAL</sequence>
<name>A0A329MID9_9BACL</name>
<dbReference type="InterPro" id="IPR005467">
    <property type="entry name" value="His_kinase_dom"/>
</dbReference>
<feature type="transmembrane region" description="Helical" evidence="9">
    <location>
        <begin position="200"/>
        <end position="222"/>
    </location>
</feature>
<organism evidence="11 12">
    <name type="scientific">Paenibacillus contaminans</name>
    <dbReference type="NCBI Taxonomy" id="450362"/>
    <lineage>
        <taxon>Bacteria</taxon>
        <taxon>Bacillati</taxon>
        <taxon>Bacillota</taxon>
        <taxon>Bacilli</taxon>
        <taxon>Bacillales</taxon>
        <taxon>Paenibacillaceae</taxon>
        <taxon>Paenibacillus</taxon>
    </lineage>
</organism>
<feature type="transmembrane region" description="Helical" evidence="9">
    <location>
        <begin position="161"/>
        <end position="180"/>
    </location>
</feature>
<comment type="catalytic activity">
    <reaction evidence="1">
        <text>ATP + protein L-histidine = ADP + protein N-phospho-L-histidine.</text>
        <dbReference type="EC" id="2.7.13.3"/>
    </reaction>
</comment>
<evidence type="ECO:0000256" key="4">
    <source>
        <dbReference type="ARBA" id="ARBA00022679"/>
    </source>
</evidence>
<evidence type="ECO:0000256" key="5">
    <source>
        <dbReference type="ARBA" id="ARBA00022741"/>
    </source>
</evidence>
<proteinExistence type="predicted"/>
<keyword evidence="9" id="KW-1133">Transmembrane helix</keyword>
<evidence type="ECO:0000256" key="6">
    <source>
        <dbReference type="ARBA" id="ARBA00022777"/>
    </source>
</evidence>
<dbReference type="AlphaFoldDB" id="A0A329MID9"/>
<dbReference type="RefSeq" id="WP_113032945.1">
    <property type="nucleotide sequence ID" value="NZ_QMFB01000013.1"/>
</dbReference>
<evidence type="ECO:0000259" key="10">
    <source>
        <dbReference type="PROSITE" id="PS50109"/>
    </source>
</evidence>
<evidence type="ECO:0000256" key="3">
    <source>
        <dbReference type="ARBA" id="ARBA00022553"/>
    </source>
</evidence>
<dbReference type="GO" id="GO:0000155">
    <property type="term" value="F:phosphorelay sensor kinase activity"/>
    <property type="evidence" value="ECO:0007669"/>
    <property type="project" value="TreeGrafter"/>
</dbReference>
<dbReference type="EC" id="2.7.13.3" evidence="2"/>
<protein>
    <recommendedName>
        <fullName evidence="2">histidine kinase</fullName>
        <ecNumber evidence="2">2.7.13.3</ecNumber>
    </recommendedName>
</protein>